<evidence type="ECO:0000313" key="2">
    <source>
        <dbReference type="EMBL" id="PAX09739.1"/>
    </source>
</evidence>
<comment type="caution">
    <text evidence="2">The sequence shown here is derived from an EMBL/GenBank/DDBJ whole genome shotgun (WGS) entry which is preliminary data.</text>
</comment>
<dbReference type="AlphaFoldDB" id="A0A2A2SKI7"/>
<protein>
    <submittedName>
        <fullName evidence="2">Chromosomal replication initiator DnaA</fullName>
    </submittedName>
</protein>
<evidence type="ECO:0000313" key="3">
    <source>
        <dbReference type="Proteomes" id="UP000218151"/>
    </source>
</evidence>
<keyword evidence="3" id="KW-1185">Reference proteome</keyword>
<reference evidence="3" key="1">
    <citation type="submission" date="2017-09" db="EMBL/GenBank/DDBJ databases">
        <authorList>
            <person name="Feng G."/>
            <person name="Zhu H."/>
        </authorList>
    </citation>
    <scope>NUCLEOTIDE SEQUENCE [LARGE SCALE GENOMIC DNA]</scope>
    <source>
        <strain evidence="3">1PNM-20</strain>
    </source>
</reference>
<dbReference type="Pfam" id="PF22688">
    <property type="entry name" value="Hda_lid"/>
    <property type="match status" value="1"/>
</dbReference>
<dbReference type="OrthoDB" id="7390113at2"/>
<dbReference type="RefSeq" id="WP_095996846.1">
    <property type="nucleotide sequence ID" value="NZ_NSLI01000001.1"/>
</dbReference>
<dbReference type="InterPro" id="IPR027417">
    <property type="entry name" value="P-loop_NTPase"/>
</dbReference>
<evidence type="ECO:0000259" key="1">
    <source>
        <dbReference type="Pfam" id="PF22688"/>
    </source>
</evidence>
<name>A0A2A2SKI7_9SPHN</name>
<sequence length="207" mass="22626">MSQLALPLAWPADPSDDAFLVGPSNERAVRVLERWASWPVRTGLLVGPRRSGRSLLARLFARNSGGVVIDGAQRQPETALFHAWNRAEAANRPLLLVVEELPPAWGIELPDLRSRVAASPVAEIGPPDDALVRALLERELARRGLDARPDLLEWIAARIERSHAAVLGAVDALDARAMERRRGLSIPFARDTLTEAGLLGQPTPEDR</sequence>
<dbReference type="Proteomes" id="UP000218151">
    <property type="component" value="Unassembled WGS sequence"/>
</dbReference>
<proteinExistence type="predicted"/>
<organism evidence="2 3">
    <name type="scientific">Sphingomonas lenta</name>
    <dbReference type="NCBI Taxonomy" id="1141887"/>
    <lineage>
        <taxon>Bacteria</taxon>
        <taxon>Pseudomonadati</taxon>
        <taxon>Pseudomonadota</taxon>
        <taxon>Alphaproteobacteria</taxon>
        <taxon>Sphingomonadales</taxon>
        <taxon>Sphingomonadaceae</taxon>
        <taxon>Sphingomonas</taxon>
    </lineage>
</organism>
<dbReference type="SUPFAM" id="SSF52540">
    <property type="entry name" value="P-loop containing nucleoside triphosphate hydrolases"/>
    <property type="match status" value="1"/>
</dbReference>
<gene>
    <name evidence="2" type="ORF">CKY28_03140</name>
</gene>
<dbReference type="EMBL" id="NSLI01000001">
    <property type="protein sequence ID" value="PAX09739.1"/>
    <property type="molecule type" value="Genomic_DNA"/>
</dbReference>
<accession>A0A2A2SKI7</accession>
<dbReference type="Gene3D" id="1.10.8.60">
    <property type="match status" value="1"/>
</dbReference>
<feature type="domain" description="Hda lid" evidence="1">
    <location>
        <begin position="133"/>
        <end position="193"/>
    </location>
</feature>
<dbReference type="InterPro" id="IPR055199">
    <property type="entry name" value="Hda_lid"/>
</dbReference>